<dbReference type="PANTHER" id="PTHR10797">
    <property type="entry name" value="CCR4-NOT TRANSCRIPTION COMPLEX SUBUNIT"/>
    <property type="match status" value="1"/>
</dbReference>
<dbReference type="RefSeq" id="XP_022153955.1">
    <property type="nucleotide sequence ID" value="XM_022298263.1"/>
</dbReference>
<dbReference type="GO" id="GO:0003676">
    <property type="term" value="F:nucleic acid binding"/>
    <property type="evidence" value="ECO:0007669"/>
    <property type="project" value="InterPro"/>
</dbReference>
<sequence length="294" mass="33834">MEKTIRNSMPAPRSVRKKQEVWSHNLHEELELLNEYIPEFLVVTIDIGWYFGRKILRLSPIQRLNILQLGLTLVDQKENVAMTLEFNFRDFDHISDMKGISLLDLFLKNNGFDFYKLKKDGIVPENFTTLFLPICHSGRIERLITFHGFYEIAYLLKRLKIKFIPIFMATFAATAQHLLGAISNLKHMARYCDGLLDGNLALKKFAKLLDVKRIGTAHFAGFDSLLTASIYTKMKQMFKLPLEQCEGFLYSLPHRIKAFWSILKIINPSATTPPDKATISIMPKDSLIQGEPPQ</sequence>
<protein>
    <submittedName>
        <fullName evidence="2">CCR4-associated factor 1 homolog 8</fullName>
    </submittedName>
</protein>
<dbReference type="Gene3D" id="3.30.420.10">
    <property type="entry name" value="Ribonuclease H-like superfamily/Ribonuclease H"/>
    <property type="match status" value="1"/>
</dbReference>
<dbReference type="KEGG" id="mcha:111021342"/>
<evidence type="ECO:0000313" key="1">
    <source>
        <dbReference type="Proteomes" id="UP000504603"/>
    </source>
</evidence>
<name>A0A6J1DIB1_MOMCH</name>
<reference evidence="2" key="1">
    <citation type="submission" date="2025-08" db="UniProtKB">
        <authorList>
            <consortium name="RefSeq"/>
        </authorList>
    </citation>
    <scope>IDENTIFICATION</scope>
    <source>
        <strain evidence="2">OHB3-1</strain>
    </source>
</reference>
<dbReference type="AlphaFoldDB" id="A0A6J1DIB1"/>
<dbReference type="InterPro" id="IPR036397">
    <property type="entry name" value="RNaseH_sf"/>
</dbReference>
<accession>A0A6J1DIB1</accession>
<evidence type="ECO:0000313" key="2">
    <source>
        <dbReference type="RefSeq" id="XP_022153955.1"/>
    </source>
</evidence>
<dbReference type="InterPro" id="IPR039637">
    <property type="entry name" value="CNOT7/CNOT8/Pop2"/>
</dbReference>
<dbReference type="InterPro" id="IPR012337">
    <property type="entry name" value="RNaseH-like_sf"/>
</dbReference>
<proteinExistence type="predicted"/>
<keyword evidence="1" id="KW-1185">Reference proteome</keyword>
<dbReference type="SUPFAM" id="SSF53098">
    <property type="entry name" value="Ribonuclease H-like"/>
    <property type="match status" value="1"/>
</dbReference>
<dbReference type="GeneID" id="111021342"/>
<dbReference type="OrthoDB" id="696953at2759"/>
<dbReference type="Proteomes" id="UP000504603">
    <property type="component" value="Unplaced"/>
</dbReference>
<dbReference type="GO" id="GO:0004535">
    <property type="term" value="F:poly(A)-specific ribonuclease activity"/>
    <property type="evidence" value="ECO:0007669"/>
    <property type="project" value="InterPro"/>
</dbReference>
<dbReference type="GO" id="GO:0030014">
    <property type="term" value="C:CCR4-NOT complex"/>
    <property type="evidence" value="ECO:0007669"/>
    <property type="project" value="InterPro"/>
</dbReference>
<gene>
    <name evidence="2" type="primary">LOC111021342</name>
</gene>
<organism evidence="1 2">
    <name type="scientific">Momordica charantia</name>
    <name type="common">Bitter gourd</name>
    <name type="synonym">Balsam pear</name>
    <dbReference type="NCBI Taxonomy" id="3673"/>
    <lineage>
        <taxon>Eukaryota</taxon>
        <taxon>Viridiplantae</taxon>
        <taxon>Streptophyta</taxon>
        <taxon>Embryophyta</taxon>
        <taxon>Tracheophyta</taxon>
        <taxon>Spermatophyta</taxon>
        <taxon>Magnoliopsida</taxon>
        <taxon>eudicotyledons</taxon>
        <taxon>Gunneridae</taxon>
        <taxon>Pentapetalae</taxon>
        <taxon>rosids</taxon>
        <taxon>fabids</taxon>
        <taxon>Cucurbitales</taxon>
        <taxon>Cucurbitaceae</taxon>
        <taxon>Momordiceae</taxon>
        <taxon>Momordica</taxon>
    </lineage>
</organism>